<feature type="domain" description="CusB-like beta-barrel" evidence="3">
    <location>
        <begin position="191"/>
        <end position="260"/>
    </location>
</feature>
<protein>
    <submittedName>
        <fullName evidence="5">RND family efflux transporter MFP subunit</fullName>
    </submittedName>
</protein>
<dbReference type="InterPro" id="IPR058792">
    <property type="entry name" value="Beta-barrel_RND_2"/>
</dbReference>
<feature type="transmembrane region" description="Helical" evidence="2">
    <location>
        <begin position="6"/>
        <end position="26"/>
    </location>
</feature>
<keyword evidence="2" id="KW-0472">Membrane</keyword>
<dbReference type="Gene3D" id="2.40.420.20">
    <property type="match status" value="1"/>
</dbReference>
<evidence type="ECO:0000256" key="2">
    <source>
        <dbReference type="SAM" id="Phobius"/>
    </source>
</evidence>
<dbReference type="EMBL" id="JACHOV010000008">
    <property type="protein sequence ID" value="MBB4641931.1"/>
    <property type="molecule type" value="Genomic_DNA"/>
</dbReference>
<keyword evidence="6" id="KW-1185">Reference proteome</keyword>
<dbReference type="Gene3D" id="2.40.50.100">
    <property type="match status" value="1"/>
</dbReference>
<dbReference type="Pfam" id="PF25967">
    <property type="entry name" value="RND-MFP_C"/>
    <property type="match status" value="1"/>
</dbReference>
<dbReference type="NCBIfam" id="TIGR01730">
    <property type="entry name" value="RND_mfp"/>
    <property type="match status" value="1"/>
</dbReference>
<organism evidence="5 6">
    <name type="scientific">Rhizorhapis suberifaciens</name>
    <name type="common">corky root of lettuce</name>
    <dbReference type="NCBI Taxonomy" id="13656"/>
    <lineage>
        <taxon>Bacteria</taxon>
        <taxon>Pseudomonadati</taxon>
        <taxon>Pseudomonadota</taxon>
        <taxon>Alphaproteobacteria</taxon>
        <taxon>Sphingomonadales</taxon>
        <taxon>Sphingomonadaceae</taxon>
        <taxon>Rhizorhapis</taxon>
    </lineage>
</organism>
<proteinExistence type="inferred from homology"/>
<dbReference type="PANTHER" id="PTHR30469:SF15">
    <property type="entry name" value="HLYD FAMILY OF SECRETION PROTEINS"/>
    <property type="match status" value="1"/>
</dbReference>
<keyword evidence="2" id="KW-1133">Transmembrane helix</keyword>
<evidence type="ECO:0000313" key="5">
    <source>
        <dbReference type="EMBL" id="MBB4641931.1"/>
    </source>
</evidence>
<name>A0A840HW81_9SPHN</name>
<reference evidence="5 6" key="1">
    <citation type="submission" date="2020-08" db="EMBL/GenBank/DDBJ databases">
        <title>Genomic Encyclopedia of Type Strains, Phase IV (KMG-IV): sequencing the most valuable type-strain genomes for metagenomic binning, comparative biology and taxonomic classification.</title>
        <authorList>
            <person name="Goeker M."/>
        </authorList>
    </citation>
    <scope>NUCLEOTIDE SEQUENCE [LARGE SCALE GENOMIC DNA]</scope>
    <source>
        <strain evidence="5 6">DSM 7465</strain>
    </source>
</reference>
<sequence length="336" mass="36573">MRDRLGWKWIAVTAVILVLLAAYLLWKGGPRELKVATARTGTAVELVYATGFVEPEQPVSVAARVTAPVMEVLVEEGQHVRRGQALVRLADDEQRASMHQAGAERIRAVRDEARVLALYRQGWVTRAARDEAIAAADSARAAEQTFAARRGQYVIRAGIDAIVLKRDVEPGDLASPSRILMTLGDPAKMRITAAVDERDVPRIRPGQEALMSTEAYPGRIIRGRVREITPGGDPTERAFRVRLLLERAPALPLGLTLEVNVVTGRAPNALLVPASAVDGGRLWVVVGGQAKLRRVRTGITGAEEVQILRGLRAGEQVVLDPPDDLDEGDKVKAKRQ</sequence>
<dbReference type="InterPro" id="IPR058627">
    <property type="entry name" value="MdtA-like_C"/>
</dbReference>
<evidence type="ECO:0000256" key="1">
    <source>
        <dbReference type="ARBA" id="ARBA00009477"/>
    </source>
</evidence>
<dbReference type="GO" id="GO:0015562">
    <property type="term" value="F:efflux transmembrane transporter activity"/>
    <property type="evidence" value="ECO:0007669"/>
    <property type="project" value="TreeGrafter"/>
</dbReference>
<evidence type="ECO:0000259" key="4">
    <source>
        <dbReference type="Pfam" id="PF25967"/>
    </source>
</evidence>
<evidence type="ECO:0000259" key="3">
    <source>
        <dbReference type="Pfam" id="PF25954"/>
    </source>
</evidence>
<dbReference type="GO" id="GO:1990281">
    <property type="term" value="C:efflux pump complex"/>
    <property type="evidence" value="ECO:0007669"/>
    <property type="project" value="TreeGrafter"/>
</dbReference>
<keyword evidence="2" id="KW-0812">Transmembrane</keyword>
<dbReference type="SUPFAM" id="SSF111369">
    <property type="entry name" value="HlyD-like secretion proteins"/>
    <property type="match status" value="1"/>
</dbReference>
<comment type="similarity">
    <text evidence="1">Belongs to the membrane fusion protein (MFP) (TC 8.A.1) family.</text>
</comment>
<comment type="caution">
    <text evidence="5">The sequence shown here is derived from an EMBL/GenBank/DDBJ whole genome shotgun (WGS) entry which is preliminary data.</text>
</comment>
<feature type="domain" description="Multidrug resistance protein MdtA-like C-terminal permuted SH3" evidence="4">
    <location>
        <begin position="268"/>
        <end position="320"/>
    </location>
</feature>
<dbReference type="InterPro" id="IPR006143">
    <property type="entry name" value="RND_pump_MFP"/>
</dbReference>
<dbReference type="RefSeq" id="WP_184475718.1">
    <property type="nucleotide sequence ID" value="NZ_JACHOV010000008.1"/>
</dbReference>
<dbReference type="Pfam" id="PF25954">
    <property type="entry name" value="Beta-barrel_RND_2"/>
    <property type="match status" value="1"/>
</dbReference>
<dbReference type="Proteomes" id="UP000575068">
    <property type="component" value="Unassembled WGS sequence"/>
</dbReference>
<evidence type="ECO:0000313" key="6">
    <source>
        <dbReference type="Proteomes" id="UP000575068"/>
    </source>
</evidence>
<accession>A0A840HW81</accession>
<dbReference type="AlphaFoldDB" id="A0A840HW81"/>
<dbReference type="Gene3D" id="2.40.30.170">
    <property type="match status" value="1"/>
</dbReference>
<gene>
    <name evidence="5" type="ORF">HNQ99_002249</name>
</gene>
<dbReference type="PANTHER" id="PTHR30469">
    <property type="entry name" value="MULTIDRUG RESISTANCE PROTEIN MDTA"/>
    <property type="match status" value="1"/>
</dbReference>